<sequence>MPDFVDQVVLHIKAGDGGNGCASIHREKFKPLGGPDGGNGGRGGDVILEVDPNTATLLDYHHRPHRKAPNGKQGQGSNRDGANGEDVVLSVPNGTLVKDSTTGEVLVDLVGAGTRYVIAEGGHGGLGNAALATTKRKAPGFALLGEPGDELDVMLELKSVADVALVGFPSAGKSSLIAALSAAKPKIADYPFTTLIPNLGVVTAGDHVFTVADVPGLIPGASEGKGLGHEFLRHVERCDMLVHVIDCATMEPGRDPVTDYEVIEAELRAYGKLEDRPRLVVLNKADVPDARELAELVAPEFEARGLKVFTISAATRDGLRELSYAMGEWVAAARANKPVEEPTRLVIRPKQLGAAGFKVRRVNDNLFQITGEKPERWIRQTDFSNDEAVGYLGDRLERLGVEVELAKLGAKAGAEVVIGPMEGGYVFDWQPTLNAETVRQGPRGSDNRLG</sequence>
<evidence type="ECO:0000256" key="6">
    <source>
        <dbReference type="ARBA" id="ARBA00022801"/>
    </source>
</evidence>
<feature type="binding site" evidence="9">
    <location>
        <begin position="312"/>
        <end position="314"/>
    </location>
    <ligand>
        <name>GTP</name>
        <dbReference type="ChEBI" id="CHEBI:37565"/>
    </ligand>
</feature>
<comment type="caution">
    <text evidence="14">The sequence shown here is derived from an EMBL/GenBank/DDBJ whole genome shotgun (WGS) entry which is preliminary data.</text>
</comment>
<dbReference type="InterPro" id="IPR045086">
    <property type="entry name" value="OBG_GTPase"/>
</dbReference>
<dbReference type="EMBL" id="BAAAMU010000219">
    <property type="protein sequence ID" value="GAA1696034.1"/>
    <property type="molecule type" value="Genomic_DNA"/>
</dbReference>
<evidence type="ECO:0000259" key="12">
    <source>
        <dbReference type="PROSITE" id="PS51881"/>
    </source>
</evidence>
<dbReference type="SUPFAM" id="SSF82051">
    <property type="entry name" value="Obg GTP-binding protein N-terminal domain"/>
    <property type="match status" value="1"/>
</dbReference>
<gene>
    <name evidence="14" type="primary">obgE</name>
    <name evidence="9" type="synonym">obg</name>
    <name evidence="14" type="ORF">GCM10009733_109480</name>
</gene>
<keyword evidence="7 9" id="KW-0460">Magnesium</keyword>
<evidence type="ECO:0000256" key="9">
    <source>
        <dbReference type="HAMAP-Rule" id="MF_01454"/>
    </source>
</evidence>
<evidence type="ECO:0000259" key="11">
    <source>
        <dbReference type="PROSITE" id="PS51710"/>
    </source>
</evidence>
<feature type="binding site" evidence="9">
    <location>
        <begin position="167"/>
        <end position="174"/>
    </location>
    <ligand>
        <name>GTP</name>
        <dbReference type="ChEBI" id="CHEBI:37565"/>
    </ligand>
</feature>
<comment type="cofactor">
    <cofactor evidence="1 9">
        <name>Mg(2+)</name>
        <dbReference type="ChEBI" id="CHEBI:18420"/>
    </cofactor>
</comment>
<dbReference type="InterPro" id="IPR006169">
    <property type="entry name" value="GTP1_OBG_dom"/>
</dbReference>
<comment type="subunit">
    <text evidence="9">Monomer.</text>
</comment>
<dbReference type="InterPro" id="IPR036346">
    <property type="entry name" value="GTP-bd_prot_GTP1/OBG_C_sf"/>
</dbReference>
<keyword evidence="15" id="KW-1185">Reference proteome</keyword>
<comment type="subcellular location">
    <subcellularLocation>
        <location evidence="9">Cytoplasm</location>
    </subcellularLocation>
</comment>
<dbReference type="Gene3D" id="2.70.210.12">
    <property type="entry name" value="GTP1/OBG domain"/>
    <property type="match status" value="1"/>
</dbReference>
<feature type="domain" description="Obg" evidence="13">
    <location>
        <begin position="2"/>
        <end position="160"/>
    </location>
</feature>
<dbReference type="RefSeq" id="WP_346115277.1">
    <property type="nucleotide sequence ID" value="NZ_BAAAMU010000219.1"/>
</dbReference>
<dbReference type="Gene3D" id="3.40.50.300">
    <property type="entry name" value="P-loop containing nucleotide triphosphate hydrolases"/>
    <property type="match status" value="1"/>
</dbReference>
<evidence type="ECO:0000256" key="8">
    <source>
        <dbReference type="ARBA" id="ARBA00023134"/>
    </source>
</evidence>
<dbReference type="Proteomes" id="UP001500064">
    <property type="component" value="Unassembled WGS sequence"/>
</dbReference>
<protein>
    <recommendedName>
        <fullName evidence="9">GTPase Obg</fullName>
        <ecNumber evidence="9">3.6.5.-</ecNumber>
    </recommendedName>
    <alternativeName>
        <fullName evidence="9">GTP-binding protein Obg</fullName>
    </alternativeName>
</protein>
<dbReference type="InterPro" id="IPR006074">
    <property type="entry name" value="GTP1-OBG_CS"/>
</dbReference>
<dbReference type="InterPro" id="IPR036726">
    <property type="entry name" value="GTP1_OBG_dom_sf"/>
</dbReference>
<dbReference type="InterPro" id="IPR006073">
    <property type="entry name" value="GTP-bd"/>
</dbReference>
<keyword evidence="4 9" id="KW-0479">Metal-binding</keyword>
<feature type="binding site" evidence="9">
    <location>
        <begin position="283"/>
        <end position="286"/>
    </location>
    <ligand>
        <name>GTP</name>
        <dbReference type="ChEBI" id="CHEBI:37565"/>
    </ligand>
</feature>
<evidence type="ECO:0000256" key="2">
    <source>
        <dbReference type="ARBA" id="ARBA00007699"/>
    </source>
</evidence>
<feature type="domain" description="OBG-type G" evidence="11">
    <location>
        <begin position="161"/>
        <end position="331"/>
    </location>
</feature>
<dbReference type="SUPFAM" id="SSF52540">
    <property type="entry name" value="P-loop containing nucleoside triphosphate hydrolases"/>
    <property type="match status" value="1"/>
</dbReference>
<dbReference type="InterPro" id="IPR015349">
    <property type="entry name" value="OCT_dom"/>
</dbReference>
<evidence type="ECO:0000256" key="7">
    <source>
        <dbReference type="ARBA" id="ARBA00022842"/>
    </source>
</evidence>
<dbReference type="NCBIfam" id="NF008954">
    <property type="entry name" value="PRK12296.1"/>
    <property type="match status" value="1"/>
</dbReference>
<feature type="binding site" evidence="9">
    <location>
        <position position="194"/>
    </location>
    <ligand>
        <name>Mg(2+)</name>
        <dbReference type="ChEBI" id="CHEBI:18420"/>
    </ligand>
</feature>
<evidence type="ECO:0000313" key="14">
    <source>
        <dbReference type="EMBL" id="GAA1696034.1"/>
    </source>
</evidence>
<feature type="binding site" evidence="9">
    <location>
        <position position="174"/>
    </location>
    <ligand>
        <name>Mg(2+)</name>
        <dbReference type="ChEBI" id="CHEBI:18420"/>
    </ligand>
</feature>
<dbReference type="PANTHER" id="PTHR11702">
    <property type="entry name" value="DEVELOPMENTALLY REGULATED GTP-BINDING PROTEIN-RELATED"/>
    <property type="match status" value="1"/>
</dbReference>
<keyword evidence="3 9" id="KW-0963">Cytoplasm</keyword>
<evidence type="ECO:0000313" key="15">
    <source>
        <dbReference type="Proteomes" id="UP001500064"/>
    </source>
</evidence>
<dbReference type="CDD" id="cd01898">
    <property type="entry name" value="Obg"/>
    <property type="match status" value="1"/>
</dbReference>
<dbReference type="Pfam" id="PF01926">
    <property type="entry name" value="MMR_HSR1"/>
    <property type="match status" value="1"/>
</dbReference>
<evidence type="ECO:0000259" key="13">
    <source>
        <dbReference type="PROSITE" id="PS51883"/>
    </source>
</evidence>
<comment type="function">
    <text evidence="9">An essential GTPase which binds GTP, GDP and possibly (p)ppGpp with moderate affinity, with high nucleotide exchange rates and a fairly low GTP hydrolysis rate. Plays a role in control of the cell cycle, stress response, ribosome biogenesis and in those bacteria that undergo differentiation, in morphogenesis control.</text>
</comment>
<keyword evidence="5 9" id="KW-0547">Nucleotide-binding</keyword>
<evidence type="ECO:0000256" key="4">
    <source>
        <dbReference type="ARBA" id="ARBA00022723"/>
    </source>
</evidence>
<dbReference type="Pfam" id="PF09269">
    <property type="entry name" value="DUF1967"/>
    <property type="match status" value="1"/>
</dbReference>
<dbReference type="PROSITE" id="PS51883">
    <property type="entry name" value="OBG"/>
    <property type="match status" value="1"/>
</dbReference>
<feature type="region of interest" description="Disordered" evidence="10">
    <location>
        <begin position="62"/>
        <end position="86"/>
    </location>
</feature>
<dbReference type="PROSITE" id="PS51881">
    <property type="entry name" value="OCT"/>
    <property type="match status" value="1"/>
</dbReference>
<dbReference type="InterPro" id="IPR014100">
    <property type="entry name" value="GTP-bd_Obg/CgtA"/>
</dbReference>
<comment type="similarity">
    <text evidence="2 9">Belongs to the TRAFAC class OBG-HflX-like GTPase superfamily. OBG GTPase family.</text>
</comment>
<evidence type="ECO:0000256" key="3">
    <source>
        <dbReference type="ARBA" id="ARBA00022490"/>
    </source>
</evidence>
<dbReference type="HAMAP" id="MF_01454">
    <property type="entry name" value="GTPase_Obg"/>
    <property type="match status" value="1"/>
</dbReference>
<evidence type="ECO:0000256" key="1">
    <source>
        <dbReference type="ARBA" id="ARBA00001946"/>
    </source>
</evidence>
<dbReference type="EC" id="3.6.5.-" evidence="9"/>
<feature type="binding site" evidence="9">
    <location>
        <begin position="192"/>
        <end position="196"/>
    </location>
    <ligand>
        <name>GTP</name>
        <dbReference type="ChEBI" id="CHEBI:37565"/>
    </ligand>
</feature>
<dbReference type="Pfam" id="PF01018">
    <property type="entry name" value="GTP1_OBG"/>
    <property type="match status" value="1"/>
</dbReference>
<dbReference type="PRINTS" id="PR00326">
    <property type="entry name" value="GTP1OBG"/>
</dbReference>
<reference evidence="15" key="1">
    <citation type="journal article" date="2019" name="Int. J. Syst. Evol. Microbiol.">
        <title>The Global Catalogue of Microorganisms (GCM) 10K type strain sequencing project: providing services to taxonomists for standard genome sequencing and annotation.</title>
        <authorList>
            <consortium name="The Broad Institute Genomics Platform"/>
            <consortium name="The Broad Institute Genome Sequencing Center for Infectious Disease"/>
            <person name="Wu L."/>
            <person name="Ma J."/>
        </authorList>
    </citation>
    <scope>NUCLEOTIDE SEQUENCE [LARGE SCALE GENOMIC DNA]</scope>
    <source>
        <strain evidence="15">JCM 13929</strain>
    </source>
</reference>
<keyword evidence="6 9" id="KW-0378">Hydrolase</keyword>
<dbReference type="NCBIfam" id="NF008955">
    <property type="entry name" value="PRK12297.1"/>
    <property type="match status" value="1"/>
</dbReference>
<dbReference type="InterPro" id="IPR027417">
    <property type="entry name" value="P-loop_NTPase"/>
</dbReference>
<accession>A0ABP4U0B2</accession>
<name>A0ABP4U0B2_9ACTN</name>
<dbReference type="PROSITE" id="PS51710">
    <property type="entry name" value="G_OBG"/>
    <property type="match status" value="1"/>
</dbReference>
<feature type="domain" description="OCT" evidence="12">
    <location>
        <begin position="349"/>
        <end position="431"/>
    </location>
</feature>
<dbReference type="NCBIfam" id="NF008956">
    <property type="entry name" value="PRK12299.1"/>
    <property type="match status" value="1"/>
</dbReference>
<dbReference type="InterPro" id="IPR031167">
    <property type="entry name" value="G_OBG"/>
</dbReference>
<dbReference type="SUPFAM" id="SSF102741">
    <property type="entry name" value="Obg GTP-binding protein C-terminal domain"/>
    <property type="match status" value="1"/>
</dbReference>
<dbReference type="NCBIfam" id="TIGR02729">
    <property type="entry name" value="Obg_CgtA"/>
    <property type="match status" value="1"/>
</dbReference>
<dbReference type="NCBIfam" id="TIGR03595">
    <property type="entry name" value="Obg_CgtA_exten"/>
    <property type="match status" value="1"/>
</dbReference>
<feature type="binding site" evidence="9">
    <location>
        <begin position="213"/>
        <end position="216"/>
    </location>
    <ligand>
        <name>GTP</name>
        <dbReference type="ChEBI" id="CHEBI:37565"/>
    </ligand>
</feature>
<dbReference type="PANTHER" id="PTHR11702:SF31">
    <property type="entry name" value="MITOCHONDRIAL RIBOSOME-ASSOCIATED GTPASE 2"/>
    <property type="match status" value="1"/>
</dbReference>
<proteinExistence type="inferred from homology"/>
<organism evidence="14 15">
    <name type="scientific">Nonomuraea maheshkhaliensis</name>
    <dbReference type="NCBI Taxonomy" id="419590"/>
    <lineage>
        <taxon>Bacteria</taxon>
        <taxon>Bacillati</taxon>
        <taxon>Actinomycetota</taxon>
        <taxon>Actinomycetes</taxon>
        <taxon>Streptosporangiales</taxon>
        <taxon>Streptosporangiaceae</taxon>
        <taxon>Nonomuraea</taxon>
    </lineage>
</organism>
<evidence type="ECO:0000256" key="5">
    <source>
        <dbReference type="ARBA" id="ARBA00022741"/>
    </source>
</evidence>
<keyword evidence="8 9" id="KW-0342">GTP-binding</keyword>
<dbReference type="Gene3D" id="3.30.300.350">
    <property type="entry name" value="GTP-binding protein OBG, C-terminal domain"/>
    <property type="match status" value="1"/>
</dbReference>
<evidence type="ECO:0000256" key="10">
    <source>
        <dbReference type="SAM" id="MobiDB-lite"/>
    </source>
</evidence>
<dbReference type="PROSITE" id="PS00905">
    <property type="entry name" value="GTP1_OBG"/>
    <property type="match status" value="1"/>
</dbReference>